<proteinExistence type="predicted"/>
<dbReference type="OrthoDB" id="6765836at2759"/>
<dbReference type="AlphaFoldDB" id="A0A8X6JYL9"/>
<evidence type="ECO:0000313" key="2">
    <source>
        <dbReference type="Proteomes" id="UP000886998"/>
    </source>
</evidence>
<organism evidence="1 2">
    <name type="scientific">Trichonephila inaurata madagascariensis</name>
    <dbReference type="NCBI Taxonomy" id="2747483"/>
    <lineage>
        <taxon>Eukaryota</taxon>
        <taxon>Metazoa</taxon>
        <taxon>Ecdysozoa</taxon>
        <taxon>Arthropoda</taxon>
        <taxon>Chelicerata</taxon>
        <taxon>Arachnida</taxon>
        <taxon>Araneae</taxon>
        <taxon>Araneomorphae</taxon>
        <taxon>Entelegynae</taxon>
        <taxon>Araneoidea</taxon>
        <taxon>Nephilidae</taxon>
        <taxon>Trichonephila</taxon>
        <taxon>Trichonephila inaurata</taxon>
    </lineage>
</organism>
<name>A0A8X6JYL9_9ARAC</name>
<evidence type="ECO:0000313" key="1">
    <source>
        <dbReference type="EMBL" id="GFS45846.1"/>
    </source>
</evidence>
<reference evidence="1" key="1">
    <citation type="submission" date="2020-08" db="EMBL/GenBank/DDBJ databases">
        <title>Multicomponent nature underlies the extraordinary mechanical properties of spider dragline silk.</title>
        <authorList>
            <person name="Kono N."/>
            <person name="Nakamura H."/>
            <person name="Mori M."/>
            <person name="Yoshida Y."/>
            <person name="Ohtoshi R."/>
            <person name="Malay A.D."/>
            <person name="Moran D.A.P."/>
            <person name="Tomita M."/>
            <person name="Numata K."/>
            <person name="Arakawa K."/>
        </authorList>
    </citation>
    <scope>NUCLEOTIDE SEQUENCE</scope>
</reference>
<keyword evidence="2" id="KW-1185">Reference proteome</keyword>
<protein>
    <submittedName>
        <fullName evidence="1">Uncharacterized protein</fullName>
    </submittedName>
</protein>
<comment type="caution">
    <text evidence="1">The sequence shown here is derived from an EMBL/GenBank/DDBJ whole genome shotgun (WGS) entry which is preliminary data.</text>
</comment>
<gene>
    <name evidence="1" type="ORF">TNIN_410361</name>
</gene>
<dbReference type="EMBL" id="BMAV01025914">
    <property type="protein sequence ID" value="GFS45846.1"/>
    <property type="molecule type" value="Genomic_DNA"/>
</dbReference>
<accession>A0A8X6JYL9</accession>
<dbReference type="Proteomes" id="UP000886998">
    <property type="component" value="Unassembled WGS sequence"/>
</dbReference>
<sequence length="119" mass="13679">MLLCRLTVLERGKGFKLKAREIIDSGSQRSYILTTTAEKMKHSSKRREYLQYALFDVPIRRSANMMCSPYICPAYRSELSRGYGKIVDEKLLYVDNCVTSVPSEEELNLLIKVETSIYG</sequence>